<dbReference type="RefSeq" id="WP_087299750.1">
    <property type="nucleotide sequence ID" value="NZ_NFKP01000003.1"/>
</dbReference>
<organism evidence="1 2">
    <name type="scientific">Anaerotruncus colihominis</name>
    <dbReference type="NCBI Taxonomy" id="169435"/>
    <lineage>
        <taxon>Bacteria</taxon>
        <taxon>Bacillati</taxon>
        <taxon>Bacillota</taxon>
        <taxon>Clostridia</taxon>
        <taxon>Eubacteriales</taxon>
        <taxon>Oscillospiraceae</taxon>
        <taxon>Anaerotruncus</taxon>
    </lineage>
</organism>
<evidence type="ECO:0000313" key="1">
    <source>
        <dbReference type="EMBL" id="OUP70619.1"/>
    </source>
</evidence>
<evidence type="ECO:0000313" key="2">
    <source>
        <dbReference type="Proteomes" id="UP000196386"/>
    </source>
</evidence>
<dbReference type="EMBL" id="NFKP01000003">
    <property type="protein sequence ID" value="OUP70619.1"/>
    <property type="molecule type" value="Genomic_DNA"/>
</dbReference>
<dbReference type="Proteomes" id="UP000196386">
    <property type="component" value="Unassembled WGS sequence"/>
</dbReference>
<reference evidence="2" key="1">
    <citation type="submission" date="2017-04" db="EMBL/GenBank/DDBJ databases">
        <title>Function of individual gut microbiota members based on whole genome sequencing of pure cultures obtained from chicken caecum.</title>
        <authorList>
            <person name="Medvecky M."/>
            <person name="Cejkova D."/>
            <person name="Polansky O."/>
            <person name="Karasova D."/>
            <person name="Kubasova T."/>
            <person name="Cizek A."/>
            <person name="Rychlik I."/>
        </authorList>
    </citation>
    <scope>NUCLEOTIDE SEQUENCE [LARGE SCALE GENOMIC DNA]</scope>
    <source>
        <strain evidence="2">An175</strain>
    </source>
</reference>
<proteinExistence type="predicted"/>
<protein>
    <submittedName>
        <fullName evidence="1">Uncharacterized protein</fullName>
    </submittedName>
</protein>
<name>A0A1Y4N569_9FIRM</name>
<accession>A0A1Y4N569</accession>
<comment type="caution">
    <text evidence="1">The sequence shown here is derived from an EMBL/GenBank/DDBJ whole genome shotgun (WGS) entry which is preliminary data.</text>
</comment>
<sequence>MAYDISLNVAAFQWKGESTDDMEVFHKTFPTVRFAQTPQHVLRVRYGDRCIEVPIGRYVVAPERSAQDIFMVDRHVWANASSGIGGINYVFDLSNVKMLLSQDYNSDTLERVLVEIDRRSFVEMQKSRFYCSGRYVGLESDQVLVYTSTFIFALRSAFCKEMSDAGKIVFRDKKVVIDDASIILIRTDATIIVDSQRECSIVRKDLSQYGATDSIITDFIDGKKMKAAYNGDETYVFKVSAGGKEATRVMLQFLQANKKILSIDWTKDNKILMLRYITESINNMLARTSMIKARQTATHMRINKFEFDAIYKAETGEVALIKSGI</sequence>
<gene>
    <name evidence="1" type="ORF">B5F11_04035</name>
</gene>
<dbReference type="AlphaFoldDB" id="A0A1Y4N569"/>